<sequence length="70" mass="7373">MRWGETFDGVGVAETVLAVLVLALGVVTLFLAETAAAEVLLAMFMGSILLMLMVELADHAGVFRGAVAHR</sequence>
<dbReference type="AlphaFoldDB" id="A0A1H9AS17"/>
<reference evidence="3" key="1">
    <citation type="submission" date="2016-10" db="EMBL/GenBank/DDBJ databases">
        <authorList>
            <person name="Varghese N."/>
            <person name="Submissions S."/>
        </authorList>
    </citation>
    <scope>NUCLEOTIDE SEQUENCE [LARGE SCALE GENOMIC DNA]</scope>
    <source>
        <strain evidence="3">CGMCC 4.578</strain>
    </source>
</reference>
<proteinExistence type="predicted"/>
<keyword evidence="1" id="KW-0812">Transmembrane</keyword>
<dbReference type="Proteomes" id="UP000199028">
    <property type="component" value="Unassembled WGS sequence"/>
</dbReference>
<organism evidence="2 3">
    <name type="scientific">Lentzea flaviverrucosa</name>
    <dbReference type="NCBI Taxonomy" id="200379"/>
    <lineage>
        <taxon>Bacteria</taxon>
        <taxon>Bacillati</taxon>
        <taxon>Actinomycetota</taxon>
        <taxon>Actinomycetes</taxon>
        <taxon>Pseudonocardiales</taxon>
        <taxon>Pseudonocardiaceae</taxon>
        <taxon>Lentzea</taxon>
    </lineage>
</organism>
<feature type="transmembrane region" description="Helical" evidence="1">
    <location>
        <begin position="39"/>
        <end position="57"/>
    </location>
</feature>
<evidence type="ECO:0000256" key="1">
    <source>
        <dbReference type="SAM" id="Phobius"/>
    </source>
</evidence>
<evidence type="ECO:0000313" key="2">
    <source>
        <dbReference type="EMBL" id="SEP79449.1"/>
    </source>
</evidence>
<evidence type="ECO:0000313" key="3">
    <source>
        <dbReference type="Proteomes" id="UP000199028"/>
    </source>
</evidence>
<keyword evidence="1" id="KW-1133">Transmembrane helix</keyword>
<accession>A0A1H9AS17</accession>
<keyword evidence="3" id="KW-1185">Reference proteome</keyword>
<keyword evidence="1" id="KW-0472">Membrane</keyword>
<feature type="transmembrane region" description="Helical" evidence="1">
    <location>
        <begin position="12"/>
        <end position="32"/>
    </location>
</feature>
<protein>
    <submittedName>
        <fullName evidence="2">Uncharacterized protein</fullName>
    </submittedName>
</protein>
<dbReference type="EMBL" id="FOFT01000001">
    <property type="protein sequence ID" value="SEP79449.1"/>
    <property type="molecule type" value="Genomic_DNA"/>
</dbReference>
<gene>
    <name evidence="2" type="ORF">SAMN05216195_101273</name>
</gene>
<name>A0A1H9AS17_9PSEU</name>